<feature type="transmembrane region" description="Helical" evidence="7">
    <location>
        <begin position="272"/>
        <end position="294"/>
    </location>
</feature>
<dbReference type="GO" id="GO:0022857">
    <property type="term" value="F:transmembrane transporter activity"/>
    <property type="evidence" value="ECO:0007669"/>
    <property type="project" value="UniProtKB-UniRule"/>
</dbReference>
<evidence type="ECO:0000259" key="8">
    <source>
        <dbReference type="Pfam" id="PF06808"/>
    </source>
</evidence>
<dbReference type="InterPro" id="IPR010656">
    <property type="entry name" value="DctM"/>
</dbReference>
<dbReference type="RefSeq" id="WP_055664180.1">
    <property type="nucleotide sequence ID" value="NZ_CYPR01000187.1"/>
</dbReference>
<comment type="function">
    <text evidence="7">Part of the tripartite ATP-independent periplasmic (TRAP) transport system.</text>
</comment>
<dbReference type="STRING" id="313367.JSE7799_02806"/>
<dbReference type="Pfam" id="PF06808">
    <property type="entry name" value="DctM"/>
    <property type="match status" value="1"/>
</dbReference>
<evidence type="ECO:0000256" key="3">
    <source>
        <dbReference type="ARBA" id="ARBA00022519"/>
    </source>
</evidence>
<organism evidence="9 10">
    <name type="scientific">Jannaschia seosinensis</name>
    <dbReference type="NCBI Taxonomy" id="313367"/>
    <lineage>
        <taxon>Bacteria</taxon>
        <taxon>Pseudomonadati</taxon>
        <taxon>Pseudomonadota</taxon>
        <taxon>Alphaproteobacteria</taxon>
        <taxon>Rhodobacterales</taxon>
        <taxon>Roseobacteraceae</taxon>
        <taxon>Jannaschia</taxon>
    </lineage>
</organism>
<feature type="transmembrane region" description="Helical" evidence="7">
    <location>
        <begin position="7"/>
        <end position="35"/>
    </location>
</feature>
<dbReference type="Proteomes" id="UP000049455">
    <property type="component" value="Unassembled WGS sequence"/>
</dbReference>
<feature type="transmembrane region" description="Helical" evidence="7">
    <location>
        <begin position="133"/>
        <end position="150"/>
    </location>
</feature>
<feature type="transmembrane region" description="Helical" evidence="7">
    <location>
        <begin position="398"/>
        <end position="422"/>
    </location>
</feature>
<protein>
    <recommendedName>
        <fullName evidence="7">TRAP transporter large permease protein</fullName>
    </recommendedName>
</protein>
<keyword evidence="4 7" id="KW-0812">Transmembrane</keyword>
<evidence type="ECO:0000256" key="7">
    <source>
        <dbReference type="RuleBase" id="RU369079"/>
    </source>
</evidence>
<keyword evidence="10" id="KW-1185">Reference proteome</keyword>
<evidence type="ECO:0000256" key="4">
    <source>
        <dbReference type="ARBA" id="ARBA00022692"/>
    </source>
</evidence>
<comment type="similarity">
    <text evidence="7">Belongs to the TRAP transporter large permease family.</text>
</comment>
<evidence type="ECO:0000256" key="5">
    <source>
        <dbReference type="ARBA" id="ARBA00022989"/>
    </source>
</evidence>
<evidence type="ECO:0000256" key="2">
    <source>
        <dbReference type="ARBA" id="ARBA00022475"/>
    </source>
</evidence>
<accession>A0A0M7BBC3</accession>
<dbReference type="InterPro" id="IPR004681">
    <property type="entry name" value="TRAP_DctM"/>
</dbReference>
<keyword evidence="5 7" id="KW-1133">Transmembrane helix</keyword>
<dbReference type="PIRSF" id="PIRSF006066">
    <property type="entry name" value="HI0050"/>
    <property type="match status" value="1"/>
</dbReference>
<dbReference type="OrthoDB" id="9790209at2"/>
<dbReference type="PANTHER" id="PTHR33362:SF2">
    <property type="entry name" value="TRAP TRANSPORTER LARGE PERMEASE PROTEIN"/>
    <property type="match status" value="1"/>
</dbReference>
<evidence type="ECO:0000256" key="1">
    <source>
        <dbReference type="ARBA" id="ARBA00004429"/>
    </source>
</evidence>
<evidence type="ECO:0000313" key="9">
    <source>
        <dbReference type="EMBL" id="CUH40077.1"/>
    </source>
</evidence>
<evidence type="ECO:0000313" key="10">
    <source>
        <dbReference type="Proteomes" id="UP000049455"/>
    </source>
</evidence>
<comment type="subunit">
    <text evidence="7">The complex comprises the extracytoplasmic solute receptor protein and the two transmembrane proteins.</text>
</comment>
<dbReference type="EMBL" id="CYPR01000187">
    <property type="protein sequence ID" value="CUH40077.1"/>
    <property type="molecule type" value="Genomic_DNA"/>
</dbReference>
<sequence length="428" mass="45148">MIIIGALVIICTLLVIGVSVPMAFGGVLVFIGFFGGHDVTGFLPTGHRKMNSVVLLAIPLFILAGAIMERGRIAAPLVSVAELLVGHIRGGLSGGAVIASGIFGSISGSAAATLTCIGSVMMPHLKDANYPRGPAAALIVSACPLGLLIPPSSSQILYAWVAQQSVLRCFLSTVVPGLILIALLCVVNRFLMRNADLKVAPLGQNFSRELIQRGGYALPALLMPVIILGGIYGGIMTPTEAAGVAVVYAIPVGFFVYKGLTIDNFWPTLRYAGVTIGVVMLMVFMVVIVSRFLVFEDIPGMAEELVYAISDNPIVILLMVNVVMILMGMLMDDISGLLLSAPLLLPIVQSVGMDPVHFAAVLGVNLGMANITPPTAPLLYLGARVTDTPVTEMLKPTFILIAFAWLPTLMLTTFVPQVALWLPDLVFG</sequence>
<dbReference type="NCBIfam" id="TIGR00786">
    <property type="entry name" value="dctM"/>
    <property type="match status" value="1"/>
</dbReference>
<feature type="domain" description="TRAP C4-dicarboxylate transport system permease DctM subunit" evidence="8">
    <location>
        <begin position="7"/>
        <end position="417"/>
    </location>
</feature>
<keyword evidence="3 7" id="KW-0997">Cell inner membrane</keyword>
<keyword evidence="6 7" id="KW-0472">Membrane</keyword>
<evidence type="ECO:0000256" key="6">
    <source>
        <dbReference type="ARBA" id="ARBA00023136"/>
    </source>
</evidence>
<reference evidence="9 10" key="1">
    <citation type="submission" date="2015-09" db="EMBL/GenBank/DDBJ databases">
        <authorList>
            <person name="Jackson K.R."/>
            <person name="Lunt B.L."/>
            <person name="Fisher J.N.B."/>
            <person name="Gardner A.V."/>
            <person name="Bailey M.E."/>
            <person name="Deus L.M."/>
            <person name="Earl A.S."/>
            <person name="Gibby P.D."/>
            <person name="Hartmann K.A."/>
            <person name="Liu J.E."/>
            <person name="Manci A.M."/>
            <person name="Nielsen D.A."/>
            <person name="Solomon M.B."/>
            <person name="Breakwell D.P."/>
            <person name="Burnett S.H."/>
            <person name="Grose J.H."/>
        </authorList>
    </citation>
    <scope>NUCLEOTIDE SEQUENCE [LARGE SCALE GENOMIC DNA]</scope>
    <source>
        <strain evidence="9 10">CECT 7799</strain>
    </source>
</reference>
<feature type="transmembrane region" description="Helical" evidence="7">
    <location>
        <begin position="74"/>
        <end position="92"/>
    </location>
</feature>
<feature type="transmembrane region" description="Helical" evidence="7">
    <location>
        <begin position="241"/>
        <end position="260"/>
    </location>
</feature>
<feature type="transmembrane region" description="Helical" evidence="7">
    <location>
        <begin position="170"/>
        <end position="191"/>
    </location>
</feature>
<keyword evidence="2" id="KW-1003">Cell membrane</keyword>
<feature type="transmembrane region" description="Helical" evidence="7">
    <location>
        <begin position="50"/>
        <end position="67"/>
    </location>
</feature>
<dbReference type="PANTHER" id="PTHR33362">
    <property type="entry name" value="SIALIC ACID TRAP TRANSPORTER PERMEASE PROTEIN SIAT-RELATED"/>
    <property type="match status" value="1"/>
</dbReference>
<gene>
    <name evidence="9" type="primary">siaT_10</name>
    <name evidence="9" type="ORF">JSE7799_02806</name>
</gene>
<comment type="subcellular location">
    <subcellularLocation>
        <location evidence="1 7">Cell inner membrane</location>
        <topology evidence="1 7">Multi-pass membrane protein</topology>
    </subcellularLocation>
</comment>
<feature type="transmembrane region" description="Helical" evidence="7">
    <location>
        <begin position="314"/>
        <end position="331"/>
    </location>
</feature>
<feature type="transmembrane region" description="Helical" evidence="7">
    <location>
        <begin position="98"/>
        <end position="121"/>
    </location>
</feature>
<keyword evidence="7" id="KW-0813">Transport</keyword>
<name>A0A0M7BBC3_9RHOB</name>
<feature type="transmembrane region" description="Helical" evidence="7">
    <location>
        <begin position="216"/>
        <end position="235"/>
    </location>
</feature>
<dbReference type="GO" id="GO:0005886">
    <property type="term" value="C:plasma membrane"/>
    <property type="evidence" value="ECO:0007669"/>
    <property type="project" value="UniProtKB-SubCell"/>
</dbReference>
<proteinExistence type="inferred from homology"/>
<dbReference type="AlphaFoldDB" id="A0A0M7BBC3"/>